<reference evidence="2 3" key="1">
    <citation type="submission" date="2019-02" db="EMBL/GenBank/DDBJ databases">
        <title>Sequencing the genomes of 1000 actinobacteria strains.</title>
        <authorList>
            <person name="Klenk H.-P."/>
        </authorList>
    </citation>
    <scope>NUCLEOTIDE SEQUENCE [LARGE SCALE GENOMIC DNA]</scope>
    <source>
        <strain evidence="2 3">DSM 45779</strain>
    </source>
</reference>
<feature type="compositionally biased region" description="Polar residues" evidence="1">
    <location>
        <begin position="111"/>
        <end position="134"/>
    </location>
</feature>
<sequence length="141" mass="14151">MVAPDLLSILKQETTVLKKAGIVVAAGAATLLAVSPLAFAGDSGEHGEGGSHHHGASNIAEKNSKGFVNISGNNLDVSPQLCGNVASGNNLIQGVLGLAAKDQLIKSGVENNQDLSNNCSNSSQAGDNVSQSEGGSDWGSK</sequence>
<dbReference type="Proteomes" id="UP000291591">
    <property type="component" value="Unassembled WGS sequence"/>
</dbReference>
<organism evidence="2 3">
    <name type="scientific">Pseudonocardia sediminis</name>
    <dbReference type="NCBI Taxonomy" id="1397368"/>
    <lineage>
        <taxon>Bacteria</taxon>
        <taxon>Bacillati</taxon>
        <taxon>Actinomycetota</taxon>
        <taxon>Actinomycetes</taxon>
        <taxon>Pseudonocardiales</taxon>
        <taxon>Pseudonocardiaceae</taxon>
        <taxon>Pseudonocardia</taxon>
    </lineage>
</organism>
<feature type="region of interest" description="Disordered" evidence="1">
    <location>
        <begin position="111"/>
        <end position="141"/>
    </location>
</feature>
<dbReference type="AlphaFoldDB" id="A0A4Q7UQH4"/>
<comment type="caution">
    <text evidence="2">The sequence shown here is derived from an EMBL/GenBank/DDBJ whole genome shotgun (WGS) entry which is preliminary data.</text>
</comment>
<protein>
    <submittedName>
        <fullName evidence="2">Uncharacterized protein</fullName>
    </submittedName>
</protein>
<keyword evidence="3" id="KW-1185">Reference proteome</keyword>
<evidence type="ECO:0000256" key="1">
    <source>
        <dbReference type="SAM" id="MobiDB-lite"/>
    </source>
</evidence>
<accession>A0A4Q7UQH4</accession>
<evidence type="ECO:0000313" key="3">
    <source>
        <dbReference type="Proteomes" id="UP000291591"/>
    </source>
</evidence>
<dbReference type="EMBL" id="SHKL01000001">
    <property type="protein sequence ID" value="RZT83992.1"/>
    <property type="molecule type" value="Genomic_DNA"/>
</dbReference>
<evidence type="ECO:0000313" key="2">
    <source>
        <dbReference type="EMBL" id="RZT83992.1"/>
    </source>
</evidence>
<name>A0A4Q7UQH4_PSEST</name>
<gene>
    <name evidence="2" type="ORF">EV383_0825</name>
</gene>
<proteinExistence type="predicted"/>